<dbReference type="Gene3D" id="3.55.50.30">
    <property type="match status" value="1"/>
</dbReference>
<evidence type="ECO:0000313" key="14">
    <source>
        <dbReference type="Proteomes" id="UP000094256"/>
    </source>
</evidence>
<keyword evidence="14" id="KW-1185">Reference proteome</keyword>
<dbReference type="PROSITE" id="PS52016">
    <property type="entry name" value="TONB_DEPENDENT_REC_3"/>
    <property type="match status" value="1"/>
</dbReference>
<dbReference type="SUPFAM" id="SSF56935">
    <property type="entry name" value="Porins"/>
    <property type="match status" value="1"/>
</dbReference>
<dbReference type="CDD" id="cd01347">
    <property type="entry name" value="ligand_gated_channel"/>
    <property type="match status" value="1"/>
</dbReference>
<dbReference type="InterPro" id="IPR012910">
    <property type="entry name" value="Plug_dom"/>
</dbReference>
<feature type="domain" description="Secretin/TonB short N-terminal" evidence="12">
    <location>
        <begin position="35"/>
        <end position="85"/>
    </location>
</feature>
<dbReference type="Pfam" id="PF07660">
    <property type="entry name" value="STN"/>
    <property type="match status" value="1"/>
</dbReference>
<keyword evidence="7 11" id="KW-0798">TonB box</keyword>
<proteinExistence type="inferred from homology"/>
<dbReference type="GO" id="GO:0006826">
    <property type="term" value="P:iron ion transport"/>
    <property type="evidence" value="ECO:0007669"/>
    <property type="project" value="UniProtKB-KW"/>
</dbReference>
<reference evidence="13 14" key="1">
    <citation type="submission" date="2016-01" db="EMBL/GenBank/DDBJ databases">
        <title>Complete genome and mega plasmid sequence of Sphingomonas panacis DCY99 elicits systemic resistance in rice to Xanthomonas oryzae.</title>
        <authorList>
            <person name="Kim Y.J."/>
            <person name="Yang D.C."/>
            <person name="Sing P."/>
        </authorList>
    </citation>
    <scope>NUCLEOTIDE SEQUENCE [LARGE SCALE GENOMIC DNA]</scope>
    <source>
        <strain evidence="13 14">DCY99</strain>
        <plasmid evidence="14">Plasmid</plasmid>
    </source>
</reference>
<keyword evidence="9 10" id="KW-0998">Cell outer membrane</keyword>
<sequence>MSSPATAGSEQRREYHLEAQDLGTALRAIGRTSGREVIFESALVDGKRAPKIDGSFTPNEAIEALLKESGLVATYRNGAILIRGRSEPSDTELAGSTVRSGDVSLSNDILVTGSRIRGAQSPSPTLTISHEDMLNAGQNTLADAIRALPQASGAGQNPGIGQNVPESVGSYLGGASSINLRGLGSDATLTLLNGHRLSFNGAAQAIDISAIPLAAVDRVEIVTDGASALYGSDAVAGVANIILKRDYSGLDSTARFGASTDGGNEQQQYSLVGGKTWGSGGLMASYDFEKDTPVLARQRDYAAARSPGLFLYPALKHHSATLSAHQTLAPGLTLSVDGLFNERWTDRTYALSAAGNYLVRGNRTLYTSKSFTIAPSLTYELWRDWEVSISGVYGEDRTVFNSTGYTNGAVSSHTRSCYCNHAEGTELLARGSIFNLPGGSVKAAIGAGYRENGLASRDLISPSSQDIDATQRDAYGFAEITLPIITGENGLPFARRLILSGAVRYEDYKRIDTVFTPKVGAIYSPTSDIDLKVSWGKSFKAPTLYQLFSVKGASVYDIPVFGGTGFKPGTVGLYSGGGNPDLKPERATSWTATLSAHPRSVPGLSADLTYFSVDYRDRIVTPVTYITQALSNPIYADLITLNPTGADIVSALNGAQFFNNSSGAFDPAKVGAIIHSQYTNATRQHISGIDLSLRYRAWDGPLGSVTLSGNGSYIRSRQTLSALQPEVPLAGTLFNPPHFRGRAGVIWQTEQVTISPFINYIGGVDDQRNAAEYRVGSMTTLDLTGRVRLKPASRLLSGIDLTLSAQNLLNNKPSVITTTQVSQAPYDSANYSPAGRFISFTISKSW</sequence>
<evidence type="ECO:0000256" key="2">
    <source>
        <dbReference type="ARBA" id="ARBA00022448"/>
    </source>
</evidence>
<name>A0A1B3ZIL1_9SPHN</name>
<keyword evidence="5 10" id="KW-0812">Transmembrane</keyword>
<evidence type="ECO:0000256" key="8">
    <source>
        <dbReference type="ARBA" id="ARBA00023136"/>
    </source>
</evidence>
<organism evidence="13 14">
    <name type="scientific">Sphingomonas panacis</name>
    <dbReference type="NCBI Taxonomy" id="1560345"/>
    <lineage>
        <taxon>Bacteria</taxon>
        <taxon>Pseudomonadati</taxon>
        <taxon>Pseudomonadota</taxon>
        <taxon>Alphaproteobacteria</taxon>
        <taxon>Sphingomonadales</taxon>
        <taxon>Sphingomonadaceae</taxon>
        <taxon>Sphingomonas</taxon>
    </lineage>
</organism>
<dbReference type="RefSeq" id="WP_169833242.1">
    <property type="nucleotide sequence ID" value="NZ_CP014169.1"/>
</dbReference>
<dbReference type="SMART" id="SM00965">
    <property type="entry name" value="STN"/>
    <property type="match status" value="1"/>
</dbReference>
<dbReference type="PANTHER" id="PTHR47234">
    <property type="match status" value="1"/>
</dbReference>
<evidence type="ECO:0000256" key="7">
    <source>
        <dbReference type="ARBA" id="ARBA00023077"/>
    </source>
</evidence>
<dbReference type="PANTHER" id="PTHR47234:SF1">
    <property type="entry name" value="TONB-DEPENDENT RECEPTOR"/>
    <property type="match status" value="1"/>
</dbReference>
<evidence type="ECO:0000256" key="3">
    <source>
        <dbReference type="ARBA" id="ARBA00022452"/>
    </source>
</evidence>
<dbReference type="Gene3D" id="2.40.170.20">
    <property type="entry name" value="TonB-dependent receptor, beta-barrel domain"/>
    <property type="match status" value="1"/>
</dbReference>
<dbReference type="InterPro" id="IPR037066">
    <property type="entry name" value="Plug_dom_sf"/>
</dbReference>
<evidence type="ECO:0000259" key="12">
    <source>
        <dbReference type="SMART" id="SM00965"/>
    </source>
</evidence>
<comment type="subcellular location">
    <subcellularLocation>
        <location evidence="1 10">Cell outer membrane</location>
        <topology evidence="1 10">Multi-pass membrane protein</topology>
    </subcellularLocation>
</comment>
<evidence type="ECO:0000256" key="9">
    <source>
        <dbReference type="ARBA" id="ARBA00023237"/>
    </source>
</evidence>
<keyword evidence="6" id="KW-0408">Iron</keyword>
<geneLocation type="plasmid" evidence="14"/>
<keyword evidence="8 10" id="KW-0472">Membrane</keyword>
<dbReference type="Pfam" id="PF00593">
    <property type="entry name" value="TonB_dep_Rec_b-barrel"/>
    <property type="match status" value="1"/>
</dbReference>
<evidence type="ECO:0000256" key="5">
    <source>
        <dbReference type="ARBA" id="ARBA00022692"/>
    </source>
</evidence>
<accession>A0A1B3ZIL1</accession>
<keyword evidence="2 10" id="KW-0813">Transport</keyword>
<keyword evidence="4" id="KW-0406">Ion transport</keyword>
<dbReference type="InterPro" id="IPR039426">
    <property type="entry name" value="TonB-dep_rcpt-like"/>
</dbReference>
<evidence type="ECO:0000256" key="11">
    <source>
        <dbReference type="RuleBase" id="RU003357"/>
    </source>
</evidence>
<dbReference type="KEGG" id="span:AWL63_24265"/>
<protein>
    <recommendedName>
        <fullName evidence="12">Secretin/TonB short N-terminal domain-containing protein</fullName>
    </recommendedName>
</protein>
<evidence type="ECO:0000256" key="4">
    <source>
        <dbReference type="ARBA" id="ARBA00022496"/>
    </source>
</evidence>
<keyword evidence="13" id="KW-0614">Plasmid</keyword>
<dbReference type="InterPro" id="IPR000531">
    <property type="entry name" value="Beta-barrel_TonB"/>
</dbReference>
<dbReference type="Proteomes" id="UP000094256">
    <property type="component" value="Plasmid unnamed"/>
</dbReference>
<dbReference type="Gene3D" id="2.170.130.10">
    <property type="entry name" value="TonB-dependent receptor, plug domain"/>
    <property type="match status" value="1"/>
</dbReference>
<evidence type="ECO:0000256" key="1">
    <source>
        <dbReference type="ARBA" id="ARBA00004571"/>
    </source>
</evidence>
<evidence type="ECO:0000256" key="10">
    <source>
        <dbReference type="PROSITE-ProRule" id="PRU01360"/>
    </source>
</evidence>
<dbReference type="GO" id="GO:0009279">
    <property type="term" value="C:cell outer membrane"/>
    <property type="evidence" value="ECO:0007669"/>
    <property type="project" value="UniProtKB-SubCell"/>
</dbReference>
<dbReference type="Pfam" id="PF07715">
    <property type="entry name" value="Plug"/>
    <property type="match status" value="1"/>
</dbReference>
<dbReference type="EMBL" id="CP014169">
    <property type="protein sequence ID" value="AOH87268.1"/>
    <property type="molecule type" value="Genomic_DNA"/>
</dbReference>
<dbReference type="InterPro" id="IPR011662">
    <property type="entry name" value="Secretin/TonB_short_N"/>
</dbReference>
<keyword evidence="4" id="KW-0410">Iron transport</keyword>
<keyword evidence="3 10" id="KW-1134">Transmembrane beta strand</keyword>
<evidence type="ECO:0000256" key="6">
    <source>
        <dbReference type="ARBA" id="ARBA00023004"/>
    </source>
</evidence>
<evidence type="ECO:0000313" key="13">
    <source>
        <dbReference type="EMBL" id="AOH87268.1"/>
    </source>
</evidence>
<dbReference type="AlphaFoldDB" id="A0A1B3ZIL1"/>
<gene>
    <name evidence="13" type="ORF">AWL63_24265</name>
</gene>
<comment type="similarity">
    <text evidence="10 11">Belongs to the TonB-dependent receptor family.</text>
</comment>
<dbReference type="InterPro" id="IPR036942">
    <property type="entry name" value="Beta-barrel_TonB_sf"/>
</dbReference>